<proteinExistence type="predicted"/>
<keyword evidence="4" id="KW-1185">Reference proteome</keyword>
<sequence>MVDKKCSVLEKISTMKAIVIEHFGTPDAFKETDLTILPVAPNQVLIRVAATSVNPVDTKIRQGAVADIAPDFPAILHGDVAGVIEAVGDRVTNFQVGDEVYGCAGGVKGMGGALAEYMLADAELVAHKPKSLTMAEASALPLVSITAWEGLIDRAKVQSDQKVLIYGSTGGVGHIGVQLAKWAGAKVYATVSTDEKKAIALSLGADVTINYRQTPIEEFVAEHTDGNGFDVVFDTVGNDNLQNAFKAAKLNGTVVSTVSLSKQDLTLLHAKGLTLHLVFMLIPMLFNIDRSYHGKILTKLADLVDKGQVRPLIDSQSFTFAEVAAAHAHAESGTAVGKVVLTRETL</sequence>
<accession>A0A563VTF5</accession>
<protein>
    <submittedName>
        <fullName evidence="3">Quinone oxidoreductase</fullName>
    </submittedName>
</protein>
<dbReference type="EMBL" id="CAACVJ010000201">
    <property type="protein sequence ID" value="VEP14695.1"/>
    <property type="molecule type" value="Genomic_DNA"/>
</dbReference>
<feature type="domain" description="Enoyl reductase (ER)" evidence="2">
    <location>
        <begin position="24"/>
        <end position="341"/>
    </location>
</feature>
<dbReference type="PANTHER" id="PTHR44154">
    <property type="entry name" value="QUINONE OXIDOREDUCTASE"/>
    <property type="match status" value="1"/>
</dbReference>
<dbReference type="Pfam" id="PF13602">
    <property type="entry name" value="ADH_zinc_N_2"/>
    <property type="match status" value="1"/>
</dbReference>
<evidence type="ECO:0000313" key="4">
    <source>
        <dbReference type="Proteomes" id="UP000320055"/>
    </source>
</evidence>
<dbReference type="InterPro" id="IPR051603">
    <property type="entry name" value="Zinc-ADH_QOR/CCCR"/>
</dbReference>
<dbReference type="InterPro" id="IPR013154">
    <property type="entry name" value="ADH-like_N"/>
</dbReference>
<dbReference type="SUPFAM" id="SSF51735">
    <property type="entry name" value="NAD(P)-binding Rossmann-fold domains"/>
    <property type="match status" value="1"/>
</dbReference>
<dbReference type="InterPro" id="IPR020843">
    <property type="entry name" value="ER"/>
</dbReference>
<organism evidence="3 4">
    <name type="scientific">Hyella patelloides LEGE 07179</name>
    <dbReference type="NCBI Taxonomy" id="945734"/>
    <lineage>
        <taxon>Bacteria</taxon>
        <taxon>Bacillati</taxon>
        <taxon>Cyanobacteriota</taxon>
        <taxon>Cyanophyceae</taxon>
        <taxon>Pleurocapsales</taxon>
        <taxon>Hyellaceae</taxon>
        <taxon>Hyella</taxon>
    </lineage>
</organism>
<dbReference type="Proteomes" id="UP000320055">
    <property type="component" value="Unassembled WGS sequence"/>
</dbReference>
<dbReference type="Pfam" id="PF08240">
    <property type="entry name" value="ADH_N"/>
    <property type="match status" value="1"/>
</dbReference>
<keyword evidence="1" id="KW-0521">NADP</keyword>
<dbReference type="Gene3D" id="3.90.180.10">
    <property type="entry name" value="Medium-chain alcohol dehydrogenases, catalytic domain"/>
    <property type="match status" value="1"/>
</dbReference>
<dbReference type="CDD" id="cd08272">
    <property type="entry name" value="MDR6"/>
    <property type="match status" value="1"/>
</dbReference>
<gene>
    <name evidence="3" type="ORF">H1P_280036</name>
</gene>
<dbReference type="GO" id="GO:0016491">
    <property type="term" value="F:oxidoreductase activity"/>
    <property type="evidence" value="ECO:0007669"/>
    <property type="project" value="InterPro"/>
</dbReference>
<dbReference type="AlphaFoldDB" id="A0A563VTF5"/>
<reference evidence="3 4" key="1">
    <citation type="submission" date="2019-01" db="EMBL/GenBank/DDBJ databases">
        <authorList>
            <person name="Brito A."/>
        </authorList>
    </citation>
    <scope>NUCLEOTIDE SEQUENCE [LARGE SCALE GENOMIC DNA]</scope>
    <source>
        <strain evidence="3">1</strain>
    </source>
</reference>
<evidence type="ECO:0000256" key="1">
    <source>
        <dbReference type="ARBA" id="ARBA00022857"/>
    </source>
</evidence>
<evidence type="ECO:0000259" key="2">
    <source>
        <dbReference type="SMART" id="SM00829"/>
    </source>
</evidence>
<name>A0A563VTF5_9CYAN</name>
<evidence type="ECO:0000313" key="3">
    <source>
        <dbReference type="EMBL" id="VEP14695.1"/>
    </source>
</evidence>
<dbReference type="SMART" id="SM00829">
    <property type="entry name" value="PKS_ER"/>
    <property type="match status" value="1"/>
</dbReference>
<dbReference type="Gene3D" id="3.40.50.720">
    <property type="entry name" value="NAD(P)-binding Rossmann-like Domain"/>
    <property type="match status" value="1"/>
</dbReference>
<dbReference type="SUPFAM" id="SSF50129">
    <property type="entry name" value="GroES-like"/>
    <property type="match status" value="1"/>
</dbReference>
<dbReference type="InterPro" id="IPR011032">
    <property type="entry name" value="GroES-like_sf"/>
</dbReference>
<dbReference type="PANTHER" id="PTHR44154:SF1">
    <property type="entry name" value="QUINONE OXIDOREDUCTASE"/>
    <property type="match status" value="1"/>
</dbReference>
<dbReference type="InterPro" id="IPR036291">
    <property type="entry name" value="NAD(P)-bd_dom_sf"/>
</dbReference>